<accession>A0A0C5AU63</accession>
<sequence>MASVQQAQGVAQFNDKEKAAIQKAINEARNFVANNDNAKPTQEQLVKVTGVMTNAQSRTIMHDKTHEWKGHFIVKPPNTIGGKTTGDHFVHMGANWQGQLPVVVGSKAAVVYITMDKMHPGLGYLLAWDKPENSSNGTSKIYVEAGNSAKFVKMDWNEIEKKLDASCNTSFHFDPETGAMAGGEIKDSDKNATIGAIFDRRGA</sequence>
<dbReference type="InterPro" id="IPR049065">
    <property type="entry name" value="Nakanori"/>
</dbReference>
<dbReference type="EMBL" id="KP006442">
    <property type="protein sequence ID" value="AJK93578.1"/>
    <property type="molecule type" value="mRNA"/>
</dbReference>
<dbReference type="PANTHER" id="PTHR36482">
    <property type="entry name" value="OSJNBA0024J22.15 PROTEIN"/>
    <property type="match status" value="1"/>
</dbReference>
<dbReference type="Pfam" id="PF21230">
    <property type="entry name" value="Nakanori"/>
    <property type="match status" value="1"/>
</dbReference>
<dbReference type="AlphaFoldDB" id="A0A0C5AU63"/>
<name>A0A0C5AU63_9CARY</name>
<evidence type="ECO:0000313" key="1">
    <source>
        <dbReference type="EMBL" id="AJK93578.1"/>
    </source>
</evidence>
<protein>
    <submittedName>
        <fullName evidence="1">Suaeda glauca jasmonate-induced protein mRNA</fullName>
    </submittedName>
</protein>
<organism evidence="1">
    <name type="scientific">Suaeda glauca</name>
    <dbReference type="NCBI Taxonomy" id="397272"/>
    <lineage>
        <taxon>Eukaryota</taxon>
        <taxon>Viridiplantae</taxon>
        <taxon>Streptophyta</taxon>
        <taxon>Embryophyta</taxon>
        <taxon>Tracheophyta</taxon>
        <taxon>Spermatophyta</taxon>
        <taxon>Magnoliopsida</taxon>
        <taxon>eudicotyledons</taxon>
        <taxon>Gunneridae</taxon>
        <taxon>Pentapetalae</taxon>
        <taxon>Caryophyllales</taxon>
        <taxon>Chenopodiaceae</taxon>
        <taxon>Suaedoideae</taxon>
        <taxon>Suaeda</taxon>
    </lineage>
</organism>
<reference evidence="1" key="1">
    <citation type="submission" date="2014-10" db="EMBL/GenBank/DDBJ databases">
        <title>Suaeda asparagoides genes responsive to salt stress.</title>
        <authorList>
            <person name="Chung E."/>
            <person name="Ayarpadikannan S."/>
            <person name="Lee J.-H."/>
        </authorList>
    </citation>
    <scope>NUCLEOTIDE SEQUENCE</scope>
</reference>
<proteinExistence type="evidence at transcript level"/>
<dbReference type="PANTHER" id="PTHR36482:SF6">
    <property type="entry name" value="JASMONATE-INDUCED PROTEIN HOMOLOG"/>
    <property type="match status" value="1"/>
</dbReference>
<dbReference type="InterPro" id="IPR053085">
    <property type="entry name" value="Jasmonate-induced_protein"/>
</dbReference>